<gene>
    <name evidence="1" type="ORF">P0Y53_00785</name>
</gene>
<sequence>MGTQYSILSVLIRPEIQEKISIGLLLFNEDQVYFAFSKNKQKAARKLVHLSANKMLNDILVNIEQKLEGESSENAQKRGFKIFKKRMFESTFSASYISYLSKYSNNTVSFSSPKSINLDISFQNFEKLFERYVDELINEVEENERLKPFDIIQNRFGAKIIQHFDVNKMITPDTVPNLISNVKVEFAGKNEIDVFAQTIDMESNYQTVTNHINSFLQLKTTYLSNNISMKDFLVASEPDKLRYAKQHEVWNQLRDSNLVNYLDVSESQIIIDYAEEHKVRPLSATEE</sequence>
<evidence type="ECO:0000313" key="2">
    <source>
        <dbReference type="Proteomes" id="UP001220610"/>
    </source>
</evidence>
<evidence type="ECO:0000313" key="1">
    <source>
        <dbReference type="EMBL" id="WEK36021.1"/>
    </source>
</evidence>
<proteinExistence type="predicted"/>
<dbReference type="Proteomes" id="UP001220610">
    <property type="component" value="Chromosome"/>
</dbReference>
<dbReference type="AlphaFoldDB" id="A0AAJ6BI87"/>
<name>A0AAJ6BI87_9BACT</name>
<dbReference type="EMBL" id="CP119311">
    <property type="protein sequence ID" value="WEK36021.1"/>
    <property type="molecule type" value="Genomic_DNA"/>
</dbReference>
<evidence type="ECO:0008006" key="3">
    <source>
        <dbReference type="Google" id="ProtNLM"/>
    </source>
</evidence>
<accession>A0AAJ6BI87</accession>
<organism evidence="1 2">
    <name type="scientific">Candidatus Pseudobacter hemicellulosilyticus</name>
    <dbReference type="NCBI Taxonomy" id="3121375"/>
    <lineage>
        <taxon>Bacteria</taxon>
        <taxon>Pseudomonadati</taxon>
        <taxon>Bacteroidota</taxon>
        <taxon>Chitinophagia</taxon>
        <taxon>Chitinophagales</taxon>
        <taxon>Chitinophagaceae</taxon>
        <taxon>Pseudobacter</taxon>
    </lineage>
</organism>
<protein>
    <recommendedName>
        <fullName evidence="3">DUF3037 domain-containing protein</fullName>
    </recommendedName>
</protein>
<reference evidence="1" key="1">
    <citation type="submission" date="2023-03" db="EMBL/GenBank/DDBJ databases">
        <title>Andean soil-derived lignocellulolytic bacterial consortium as a source of novel taxa and putative plastic-active enzymes.</title>
        <authorList>
            <person name="Diaz-Garcia L."/>
            <person name="Chuvochina M."/>
            <person name="Feuerriegel G."/>
            <person name="Bunk B."/>
            <person name="Sproer C."/>
            <person name="Streit W.R."/>
            <person name="Rodriguez L.M."/>
            <person name="Overmann J."/>
            <person name="Jimenez D.J."/>
        </authorList>
    </citation>
    <scope>NUCLEOTIDE SEQUENCE</scope>
    <source>
        <strain evidence="1">MAG 7</strain>
    </source>
</reference>